<feature type="region of interest" description="Disordered" evidence="1">
    <location>
        <begin position="25"/>
        <end position="133"/>
    </location>
</feature>
<feature type="non-terminal residue" evidence="2">
    <location>
        <position position="191"/>
    </location>
</feature>
<evidence type="ECO:0000313" key="2">
    <source>
        <dbReference type="EMBL" id="BBN68085.1"/>
    </source>
</evidence>
<accession>A0A5H2XNY8</accession>
<sequence length="191" mass="21348">LARHSLSPQSLSLPDVNSLSPRFFQFRPRQDPRPVPFDSPRRPEQALPVFPVGNQALRPRARLVRTGTVPPSRRRLRRPNSVIENHVGRRARTRGRGQRWGPNPPPPSPSPPPSPPVPSPPPSPPAGDNPLDMRHVLSQFTRTMATALRGRRGTESSEIKRVKELGAKEFVGSTDPAEAELWITDVERIFE</sequence>
<dbReference type="EMBL" id="AP020611">
    <property type="protein sequence ID" value="BBN68085.1"/>
    <property type="molecule type" value="Genomic_DNA"/>
</dbReference>
<feature type="compositionally biased region" description="Basic residues" evidence="1">
    <location>
        <begin position="88"/>
        <end position="97"/>
    </location>
</feature>
<dbReference type="AlphaFoldDB" id="A0A5H2XNY8"/>
<evidence type="ECO:0000256" key="1">
    <source>
        <dbReference type="SAM" id="MobiDB-lite"/>
    </source>
</evidence>
<feature type="non-terminal residue" evidence="2">
    <location>
        <position position="1"/>
    </location>
</feature>
<organism evidence="2">
    <name type="scientific">Prunus dulcis</name>
    <name type="common">Almond</name>
    <name type="synonym">Amygdalus dulcis</name>
    <dbReference type="NCBI Taxonomy" id="3755"/>
    <lineage>
        <taxon>Eukaryota</taxon>
        <taxon>Viridiplantae</taxon>
        <taxon>Streptophyta</taxon>
        <taxon>Embryophyta</taxon>
        <taxon>Tracheophyta</taxon>
        <taxon>Spermatophyta</taxon>
        <taxon>Magnoliopsida</taxon>
        <taxon>eudicotyledons</taxon>
        <taxon>Gunneridae</taxon>
        <taxon>Pentapetalae</taxon>
        <taxon>rosids</taxon>
        <taxon>fabids</taxon>
        <taxon>Rosales</taxon>
        <taxon>Rosaceae</taxon>
        <taxon>Amygdaloideae</taxon>
        <taxon>Amygdaleae</taxon>
        <taxon>Prunus</taxon>
    </lineage>
</organism>
<name>A0A5H2XNY8_PRUDU</name>
<gene>
    <name evidence="2" type="ORF">Prudu_274S000600</name>
</gene>
<feature type="compositionally biased region" description="Pro residues" evidence="1">
    <location>
        <begin position="102"/>
        <end position="127"/>
    </location>
</feature>
<reference evidence="2" key="1">
    <citation type="journal article" date="2019" name="Science">
        <title>Mutation of a bHLH transcription factor allowed almond domestication.</title>
        <authorList>
            <person name="Sanchez-Perez R."/>
            <person name="Pavan S."/>
            <person name="Mazzeo R."/>
            <person name="Moldovan C."/>
            <person name="Aiese Cigliano R."/>
            <person name="Del Cueto J."/>
            <person name="Ricciardi F."/>
            <person name="Lotti C."/>
            <person name="Ricciardi L."/>
            <person name="Dicenta F."/>
            <person name="Lopez-Marques R.L."/>
            <person name="Lindberg Moller B."/>
        </authorList>
    </citation>
    <scope>NUCLEOTIDE SEQUENCE</scope>
</reference>
<protein>
    <submittedName>
        <fullName evidence="2">Leucine-rich repeat extensin-like protein 6</fullName>
    </submittedName>
</protein>
<proteinExistence type="predicted"/>